<proteinExistence type="predicted"/>
<dbReference type="STRING" id="1931241.BVH74_18260"/>
<reference evidence="1 2" key="1">
    <citation type="submission" date="2017-03" db="EMBL/GenBank/DDBJ databases">
        <title>Complete genome sequence of the novel DNRA strain Pseudomonas sp. S-6-2 isolated from Chinese polluted river sediment. Journal of Biotechnology.</title>
        <authorList>
            <person name="Li J."/>
            <person name="Xiang F."/>
            <person name="Wang L."/>
            <person name="Xi L."/>
            <person name="Liu J."/>
        </authorList>
    </citation>
    <scope>NUCLEOTIDE SEQUENCE [LARGE SCALE GENOMIC DNA]</scope>
    <source>
        <strain evidence="1 2">S-6-2</strain>
    </source>
</reference>
<gene>
    <name evidence="1" type="ORF">BVH74_18260</name>
</gene>
<evidence type="ECO:0000313" key="1">
    <source>
        <dbReference type="EMBL" id="AQZ96574.1"/>
    </source>
</evidence>
<evidence type="ECO:0000313" key="2">
    <source>
        <dbReference type="Proteomes" id="UP000243488"/>
    </source>
</evidence>
<keyword evidence="2" id="KW-1185">Reference proteome</keyword>
<dbReference type="Proteomes" id="UP000243488">
    <property type="component" value="Chromosome"/>
</dbReference>
<protein>
    <submittedName>
        <fullName evidence="1">Uncharacterized protein</fullName>
    </submittedName>
</protein>
<sequence length="117" mass="13592">MDYVAWKPFGDQRNGKIFLLGQCACGNDWVDKLDDLSKEKLQQWLNPITWAEFLPAFSVPYHIPGHYIFSYVCTQAGVTFDRLRLAIISEQYNATFPQELKEKLIAGVRLFLPDYRT</sequence>
<dbReference type="AlphaFoldDB" id="A0A1V0B9V8"/>
<dbReference type="KEGG" id="ppha:BVH74_18260"/>
<name>A0A1V0B9V8_9GAMM</name>
<organism evidence="1 2">
    <name type="scientific">Halopseudomonas phragmitis</name>
    <dbReference type="NCBI Taxonomy" id="1931241"/>
    <lineage>
        <taxon>Bacteria</taxon>
        <taxon>Pseudomonadati</taxon>
        <taxon>Pseudomonadota</taxon>
        <taxon>Gammaproteobacteria</taxon>
        <taxon>Pseudomonadales</taxon>
        <taxon>Pseudomonadaceae</taxon>
        <taxon>Halopseudomonas</taxon>
    </lineage>
</organism>
<dbReference type="EMBL" id="CP020100">
    <property type="protein sequence ID" value="AQZ96574.1"/>
    <property type="molecule type" value="Genomic_DNA"/>
</dbReference>
<accession>A0A1V0B9V8</accession>